<name>A0A6B0UAD0_IXORI</name>
<evidence type="ECO:0000256" key="1">
    <source>
        <dbReference type="SAM" id="MobiDB-lite"/>
    </source>
</evidence>
<dbReference type="AlphaFoldDB" id="A0A6B0UAD0"/>
<reference evidence="3" key="1">
    <citation type="submission" date="2019-12" db="EMBL/GenBank/DDBJ databases">
        <title>An insight into the sialome of adult female Ixodes ricinus ticks feeding for 6 days.</title>
        <authorList>
            <person name="Perner J."/>
            <person name="Ribeiro J.M.C."/>
        </authorList>
    </citation>
    <scope>NUCLEOTIDE SEQUENCE</scope>
    <source>
        <strain evidence="3">Semi-engorged</strain>
        <tissue evidence="3">Salivary glands</tissue>
    </source>
</reference>
<dbReference type="EMBL" id="GIFC01005288">
    <property type="protein sequence ID" value="MXU87371.1"/>
    <property type="molecule type" value="Transcribed_RNA"/>
</dbReference>
<feature type="chain" id="PRO_5025624368" evidence="2">
    <location>
        <begin position="22"/>
        <end position="96"/>
    </location>
</feature>
<accession>A0A6B0UAD0</accession>
<protein>
    <submittedName>
        <fullName evidence="3">Putative secreted protein</fullName>
    </submittedName>
</protein>
<evidence type="ECO:0000256" key="2">
    <source>
        <dbReference type="SAM" id="SignalP"/>
    </source>
</evidence>
<feature type="region of interest" description="Disordered" evidence="1">
    <location>
        <begin position="68"/>
        <end position="96"/>
    </location>
</feature>
<proteinExistence type="predicted"/>
<keyword evidence="2" id="KW-0732">Signal</keyword>
<sequence length="96" mass="10727">MLPVGPRRCFRLLLFWAVTGGEDFLRRRAASTLGRVAICWASRRLRKEAACCRCWCCCCCCSRAPRAARRPMGPKGPMALMAPRAPRPPRASACCR</sequence>
<evidence type="ECO:0000313" key="3">
    <source>
        <dbReference type="EMBL" id="MXU87371.1"/>
    </source>
</evidence>
<organism evidence="3">
    <name type="scientific">Ixodes ricinus</name>
    <name type="common">Common tick</name>
    <name type="synonym">Acarus ricinus</name>
    <dbReference type="NCBI Taxonomy" id="34613"/>
    <lineage>
        <taxon>Eukaryota</taxon>
        <taxon>Metazoa</taxon>
        <taxon>Ecdysozoa</taxon>
        <taxon>Arthropoda</taxon>
        <taxon>Chelicerata</taxon>
        <taxon>Arachnida</taxon>
        <taxon>Acari</taxon>
        <taxon>Parasitiformes</taxon>
        <taxon>Ixodida</taxon>
        <taxon>Ixodoidea</taxon>
        <taxon>Ixodidae</taxon>
        <taxon>Ixodinae</taxon>
        <taxon>Ixodes</taxon>
    </lineage>
</organism>
<feature type="signal peptide" evidence="2">
    <location>
        <begin position="1"/>
        <end position="21"/>
    </location>
</feature>